<gene>
    <name evidence="2" type="ORF">Aco03nite_072100</name>
</gene>
<feature type="region of interest" description="Disordered" evidence="1">
    <location>
        <begin position="1"/>
        <end position="72"/>
    </location>
</feature>
<dbReference type="EMBL" id="BOMG01000090">
    <property type="protein sequence ID" value="GID58806.1"/>
    <property type="molecule type" value="Genomic_DNA"/>
</dbReference>
<evidence type="ECO:0000313" key="3">
    <source>
        <dbReference type="Proteomes" id="UP000612282"/>
    </source>
</evidence>
<organism evidence="2 3">
    <name type="scientific">Actinoplanes couchii</name>
    <dbReference type="NCBI Taxonomy" id="403638"/>
    <lineage>
        <taxon>Bacteria</taxon>
        <taxon>Bacillati</taxon>
        <taxon>Actinomycetota</taxon>
        <taxon>Actinomycetes</taxon>
        <taxon>Micromonosporales</taxon>
        <taxon>Micromonosporaceae</taxon>
        <taxon>Actinoplanes</taxon>
    </lineage>
</organism>
<evidence type="ECO:0000313" key="2">
    <source>
        <dbReference type="EMBL" id="GID58806.1"/>
    </source>
</evidence>
<proteinExistence type="predicted"/>
<name>A0ABQ3XJY3_9ACTN</name>
<comment type="caution">
    <text evidence="2">The sequence shown here is derived from an EMBL/GenBank/DDBJ whole genome shotgun (WGS) entry which is preliminary data.</text>
</comment>
<feature type="compositionally biased region" description="Polar residues" evidence="1">
    <location>
        <begin position="61"/>
        <end position="72"/>
    </location>
</feature>
<reference evidence="2 3" key="1">
    <citation type="submission" date="2021-01" db="EMBL/GenBank/DDBJ databases">
        <title>Whole genome shotgun sequence of Actinoplanes couchii NBRC 106145.</title>
        <authorList>
            <person name="Komaki H."/>
            <person name="Tamura T."/>
        </authorList>
    </citation>
    <scope>NUCLEOTIDE SEQUENCE [LARGE SCALE GENOMIC DNA]</scope>
    <source>
        <strain evidence="2 3">NBRC 106145</strain>
    </source>
</reference>
<feature type="compositionally biased region" description="Basic and acidic residues" evidence="1">
    <location>
        <begin position="32"/>
        <end position="41"/>
    </location>
</feature>
<keyword evidence="3" id="KW-1185">Reference proteome</keyword>
<feature type="compositionally biased region" description="Low complexity" evidence="1">
    <location>
        <begin position="19"/>
        <end position="30"/>
    </location>
</feature>
<protein>
    <submittedName>
        <fullName evidence="2">Uncharacterized protein</fullName>
    </submittedName>
</protein>
<accession>A0ABQ3XJY3</accession>
<evidence type="ECO:0000256" key="1">
    <source>
        <dbReference type="SAM" id="MobiDB-lite"/>
    </source>
</evidence>
<dbReference type="Proteomes" id="UP000612282">
    <property type="component" value="Unassembled WGS sequence"/>
</dbReference>
<feature type="compositionally biased region" description="Basic and acidic residues" evidence="1">
    <location>
        <begin position="1"/>
        <end position="13"/>
    </location>
</feature>
<sequence>MKSWGVERDERTASRSVIPHGSSSHMPSHSQGTERRPERRAGGTAHRCAPRARVVSAVGGSLQTADQPSETA</sequence>